<dbReference type="Proteomes" id="UP000001072">
    <property type="component" value="Unassembled WGS sequence"/>
</dbReference>
<keyword evidence="1" id="KW-0812">Transmembrane</keyword>
<evidence type="ECO:0000256" key="1">
    <source>
        <dbReference type="SAM" id="Phobius"/>
    </source>
</evidence>
<organism evidence="3">
    <name type="scientific">Melampsora larici-populina (strain 98AG31 / pathotype 3-4-7)</name>
    <name type="common">Poplar leaf rust fungus</name>
    <dbReference type="NCBI Taxonomy" id="747676"/>
    <lineage>
        <taxon>Eukaryota</taxon>
        <taxon>Fungi</taxon>
        <taxon>Dikarya</taxon>
        <taxon>Basidiomycota</taxon>
        <taxon>Pucciniomycotina</taxon>
        <taxon>Pucciniomycetes</taxon>
        <taxon>Pucciniales</taxon>
        <taxon>Melampsoraceae</taxon>
        <taxon>Melampsora</taxon>
    </lineage>
</organism>
<keyword evidence="1" id="KW-1133">Transmembrane helix</keyword>
<dbReference type="AlphaFoldDB" id="F4R3G4"/>
<sequence length="414" mass="46354">MSIATYIAPYLFTVPLALQAFWRHPYYVNSKAASAARAFLMPATIYFALTSNRARHIEPRDTNFHVNFSICSFLTVHVVCLAIQLGLSQDPPLPVSNELEPKEKMGEDNSHKLSASIDVQSAPSWGELIKFTVWFLTSPRFVGTTWAPPSSVLPPAPKLSMRDFFTKTMKNTLKHHFLFVLCWFVGVIITQHPQGSYGFLTQECRLPEGRLLKILAPYFNSIPFVFATWLTIENVRNVATLIELAVYYFGPRILPKTLAPGPFDSSLYPPIYPDLWGQCSIAQFWSRGKFASCRLGWTRISADEYRATIKIGWHAALRRDIIFCVVVISSAPAPDPTWGTAKLWICSSVAIGFEYLFTMVTGKRVGGVLGKVWTYSVLFILSLHTVTKCGRLKYGGVALNTAVTDIVVGIIQRV</sequence>
<feature type="transmembrane region" description="Helical" evidence="1">
    <location>
        <begin position="64"/>
        <end position="87"/>
    </location>
</feature>
<feature type="transmembrane region" description="Helical" evidence="1">
    <location>
        <begin position="35"/>
        <end position="52"/>
    </location>
</feature>
<gene>
    <name evidence="2" type="ORF">MELLADRAFT_101050</name>
</gene>
<name>F4R3G4_MELLP</name>
<dbReference type="GeneID" id="18921265"/>
<dbReference type="RefSeq" id="XP_007403562.1">
    <property type="nucleotide sequence ID" value="XM_007403500.1"/>
</dbReference>
<dbReference type="KEGG" id="mlr:MELLADRAFT_101050"/>
<protein>
    <recommendedName>
        <fullName evidence="4">Wax synthase domain-containing protein</fullName>
    </recommendedName>
</protein>
<reference evidence="3" key="1">
    <citation type="journal article" date="2011" name="Proc. Natl. Acad. Sci. U.S.A.">
        <title>Obligate biotrophy features unraveled by the genomic analysis of rust fungi.</title>
        <authorList>
            <person name="Duplessis S."/>
            <person name="Cuomo C.A."/>
            <person name="Lin Y.-C."/>
            <person name="Aerts A."/>
            <person name="Tisserant E."/>
            <person name="Veneault-Fourrey C."/>
            <person name="Joly D.L."/>
            <person name="Hacquard S."/>
            <person name="Amselem J."/>
            <person name="Cantarel B.L."/>
            <person name="Chiu R."/>
            <person name="Coutinho P.M."/>
            <person name="Feau N."/>
            <person name="Field M."/>
            <person name="Frey P."/>
            <person name="Gelhaye E."/>
            <person name="Goldberg J."/>
            <person name="Grabherr M.G."/>
            <person name="Kodira C.D."/>
            <person name="Kohler A."/>
            <person name="Kuees U."/>
            <person name="Lindquist E.A."/>
            <person name="Lucas S.M."/>
            <person name="Mago R."/>
            <person name="Mauceli E."/>
            <person name="Morin E."/>
            <person name="Murat C."/>
            <person name="Pangilinan J.L."/>
            <person name="Park R."/>
            <person name="Pearson M."/>
            <person name="Quesneville H."/>
            <person name="Rouhier N."/>
            <person name="Sakthikumar S."/>
            <person name="Salamov A.A."/>
            <person name="Schmutz J."/>
            <person name="Selles B."/>
            <person name="Shapiro H."/>
            <person name="Tanguay P."/>
            <person name="Tuskan G.A."/>
            <person name="Henrissat B."/>
            <person name="Van de Peer Y."/>
            <person name="Rouze P."/>
            <person name="Ellis J.G."/>
            <person name="Dodds P.N."/>
            <person name="Schein J.E."/>
            <person name="Zhong S."/>
            <person name="Hamelin R.C."/>
            <person name="Grigoriev I.V."/>
            <person name="Szabo L.J."/>
            <person name="Martin F."/>
        </authorList>
    </citation>
    <scope>NUCLEOTIDE SEQUENCE [LARGE SCALE GENOMIC DNA]</scope>
    <source>
        <strain evidence="3">98AG31 / pathotype 3-4-7</strain>
    </source>
</reference>
<evidence type="ECO:0008006" key="4">
    <source>
        <dbReference type="Google" id="ProtNLM"/>
    </source>
</evidence>
<evidence type="ECO:0000313" key="2">
    <source>
        <dbReference type="EMBL" id="EGG12624.1"/>
    </source>
</evidence>
<dbReference type="HOGENOM" id="CLU_633232_0_0_1"/>
<keyword evidence="3" id="KW-1185">Reference proteome</keyword>
<dbReference type="OrthoDB" id="1077582at2759"/>
<dbReference type="EMBL" id="GL883090">
    <property type="protein sequence ID" value="EGG12624.1"/>
    <property type="molecule type" value="Genomic_DNA"/>
</dbReference>
<evidence type="ECO:0000313" key="3">
    <source>
        <dbReference type="Proteomes" id="UP000001072"/>
    </source>
</evidence>
<dbReference type="VEuPathDB" id="FungiDB:MELLADRAFT_101050"/>
<keyword evidence="1" id="KW-0472">Membrane</keyword>
<dbReference type="InParanoid" id="F4R3G4"/>
<proteinExistence type="predicted"/>
<accession>F4R3G4</accession>